<organism evidence="1 2">
    <name type="scientific">Winogradskyella eximia</name>
    <dbReference type="NCBI Taxonomy" id="262006"/>
    <lineage>
        <taxon>Bacteria</taxon>
        <taxon>Pseudomonadati</taxon>
        <taxon>Bacteroidota</taxon>
        <taxon>Flavobacteriia</taxon>
        <taxon>Flavobacteriales</taxon>
        <taxon>Flavobacteriaceae</taxon>
        <taxon>Winogradskyella</taxon>
    </lineage>
</organism>
<dbReference type="EMBL" id="QRDV01000007">
    <property type="protein sequence ID" value="RED42969.1"/>
    <property type="molecule type" value="Genomic_DNA"/>
</dbReference>
<gene>
    <name evidence="1" type="ORF">DFQ10_107156</name>
</gene>
<sequence>MTRTELYKELNYVNHSREKRLKYANLVIDHPELVTPLLDILFDVDDKISCRAAWVFEFMCKEKLEAIIPFLDVFTKNMSKVHLDPAVRPVAKVCEYLIKAHYSKTDNAIKSHLTETHKESIIEACFDWMINDEKIAPKAYAMNSLFLLGIEYDWIHPELAIILERDFQMQSSGFKARARQILKKIRK</sequence>
<dbReference type="AlphaFoldDB" id="A0A3D9H0D3"/>
<comment type="caution">
    <text evidence="1">The sequence shown here is derived from an EMBL/GenBank/DDBJ whole genome shotgun (WGS) entry which is preliminary data.</text>
</comment>
<evidence type="ECO:0000313" key="1">
    <source>
        <dbReference type="EMBL" id="RED42969.1"/>
    </source>
</evidence>
<protein>
    <recommendedName>
        <fullName evidence="3">Adenylosuccinate lyase</fullName>
    </recommendedName>
</protein>
<dbReference type="Proteomes" id="UP000256980">
    <property type="component" value="Unassembled WGS sequence"/>
</dbReference>
<dbReference type="OrthoDB" id="979487at2"/>
<keyword evidence="2" id="KW-1185">Reference proteome</keyword>
<evidence type="ECO:0008006" key="3">
    <source>
        <dbReference type="Google" id="ProtNLM"/>
    </source>
</evidence>
<evidence type="ECO:0000313" key="2">
    <source>
        <dbReference type="Proteomes" id="UP000256980"/>
    </source>
</evidence>
<proteinExistence type="predicted"/>
<reference evidence="1 2" key="1">
    <citation type="submission" date="2018-07" db="EMBL/GenBank/DDBJ databases">
        <title>Genomic Encyclopedia of Type Strains, Phase III (KMG-III): the genomes of soil and plant-associated and newly described type strains.</title>
        <authorList>
            <person name="Whitman W."/>
        </authorList>
    </citation>
    <scope>NUCLEOTIDE SEQUENCE [LARGE SCALE GENOMIC DNA]</scope>
    <source>
        <strain evidence="1 2">CECT 7946</strain>
    </source>
</reference>
<name>A0A3D9H0D3_9FLAO</name>
<accession>A0A3D9H0D3</accession>
<dbReference type="RefSeq" id="WP_115818153.1">
    <property type="nucleotide sequence ID" value="NZ_QRDV01000007.1"/>
</dbReference>